<dbReference type="EMBL" id="AP026867">
    <property type="protein sequence ID" value="BDS13079.1"/>
    <property type="molecule type" value="Genomic_DNA"/>
</dbReference>
<dbReference type="Proteomes" id="UP001060919">
    <property type="component" value="Chromosome"/>
</dbReference>
<proteinExistence type="predicted"/>
<dbReference type="RefSeq" id="WP_264788390.1">
    <property type="nucleotide sequence ID" value="NZ_AP026867.1"/>
</dbReference>
<accession>A0A915YH59</accession>
<dbReference type="KEGG" id="aup:AsAng_0038070"/>
<keyword evidence="2" id="KW-1185">Reference proteome</keyword>
<gene>
    <name evidence="1" type="ORF">AsAng_0038070</name>
</gene>
<dbReference type="AlphaFoldDB" id="A0A915YH59"/>
<reference evidence="1" key="1">
    <citation type="submission" date="2022-09" db="EMBL/GenBank/DDBJ databases">
        <title>Aureispira anguillicida sp. nov., isolated from Leptocephalus of Japanese eel Anguilla japonica.</title>
        <authorList>
            <person name="Yuasa K."/>
            <person name="Mekata T."/>
            <person name="Ikunari K."/>
        </authorList>
    </citation>
    <scope>NUCLEOTIDE SEQUENCE</scope>
    <source>
        <strain evidence="1">EL160426</strain>
    </source>
</reference>
<name>A0A915YH59_9BACT</name>
<sequence>MAKKIKLELTEKEFGFLIDAIDDISAMIGGGEPEADEAFIAIVENLDGMLKKNGYKRLHS</sequence>
<evidence type="ECO:0000313" key="2">
    <source>
        <dbReference type="Proteomes" id="UP001060919"/>
    </source>
</evidence>
<protein>
    <submittedName>
        <fullName evidence="1">Uncharacterized protein</fullName>
    </submittedName>
</protein>
<evidence type="ECO:0000313" key="1">
    <source>
        <dbReference type="EMBL" id="BDS13079.1"/>
    </source>
</evidence>
<organism evidence="1 2">
    <name type="scientific">Aureispira anguillae</name>
    <dbReference type="NCBI Taxonomy" id="2864201"/>
    <lineage>
        <taxon>Bacteria</taxon>
        <taxon>Pseudomonadati</taxon>
        <taxon>Bacteroidota</taxon>
        <taxon>Saprospiria</taxon>
        <taxon>Saprospirales</taxon>
        <taxon>Saprospiraceae</taxon>
        <taxon>Aureispira</taxon>
    </lineage>
</organism>